<evidence type="ECO:0000256" key="6">
    <source>
        <dbReference type="ARBA" id="ARBA00022840"/>
    </source>
</evidence>
<dbReference type="Pfam" id="PF00069">
    <property type="entry name" value="Pkinase"/>
    <property type="match status" value="1"/>
</dbReference>
<keyword evidence="11" id="KW-1185">Reference proteome</keyword>
<proteinExistence type="inferred from homology"/>
<evidence type="ECO:0000256" key="5">
    <source>
        <dbReference type="ARBA" id="ARBA00022777"/>
    </source>
</evidence>
<dbReference type="InterPro" id="IPR008271">
    <property type="entry name" value="Ser/Thr_kinase_AS"/>
</dbReference>
<gene>
    <name evidence="10" type="ORF">M0813_18622</name>
</gene>
<feature type="region of interest" description="Disordered" evidence="8">
    <location>
        <begin position="1"/>
        <end position="41"/>
    </location>
</feature>
<keyword evidence="4 7" id="KW-0547">Nucleotide-binding</keyword>
<feature type="binding site" evidence="7">
    <location>
        <position position="81"/>
    </location>
    <ligand>
        <name>ATP</name>
        <dbReference type="ChEBI" id="CHEBI:30616"/>
    </ligand>
</feature>
<evidence type="ECO:0000256" key="4">
    <source>
        <dbReference type="ARBA" id="ARBA00022741"/>
    </source>
</evidence>
<dbReference type="SMART" id="SM00220">
    <property type="entry name" value="S_TKc"/>
    <property type="match status" value="1"/>
</dbReference>
<reference evidence="10" key="1">
    <citation type="submission" date="2022-08" db="EMBL/GenBank/DDBJ databases">
        <title>Novel sulfate-reducing endosymbionts in the free-living metamonad Anaeramoeba.</title>
        <authorList>
            <person name="Jerlstrom-Hultqvist J."/>
            <person name="Cepicka I."/>
            <person name="Gallot-Lavallee L."/>
            <person name="Salas-Leiva D."/>
            <person name="Curtis B.A."/>
            <person name="Zahonova K."/>
            <person name="Pipaliya S."/>
            <person name="Dacks J."/>
            <person name="Roger A.J."/>
        </authorList>
    </citation>
    <scope>NUCLEOTIDE SEQUENCE</scope>
    <source>
        <strain evidence="10">Schooner1</strain>
    </source>
</reference>
<dbReference type="PROSITE" id="PS00107">
    <property type="entry name" value="PROTEIN_KINASE_ATP"/>
    <property type="match status" value="1"/>
</dbReference>
<dbReference type="CDD" id="cd07840">
    <property type="entry name" value="STKc_CDK9_like"/>
    <property type="match status" value="1"/>
</dbReference>
<evidence type="ECO:0000313" key="10">
    <source>
        <dbReference type="EMBL" id="KAJ6247097.1"/>
    </source>
</evidence>
<dbReference type="InterPro" id="IPR017441">
    <property type="entry name" value="Protein_kinase_ATP_BS"/>
</dbReference>
<feature type="region of interest" description="Disordered" evidence="8">
    <location>
        <begin position="365"/>
        <end position="410"/>
    </location>
</feature>
<protein>
    <submittedName>
        <fullName evidence="10">Cyclin-dependent kinase c-2</fullName>
    </submittedName>
</protein>
<feature type="domain" description="Protein kinase" evidence="9">
    <location>
        <begin position="52"/>
        <end position="340"/>
    </location>
</feature>
<comment type="caution">
    <text evidence="10">The sequence shown here is derived from an EMBL/GenBank/DDBJ whole genome shotgun (WGS) entry which is preliminary data.</text>
</comment>
<name>A0ABQ8YR51_9EUKA</name>
<sequence>MNDSNSRKRMLDNKWLNEKDQKQQKQLKPQKLQTNPKKFNPEQWSSKNYSLFRKIKDLGLGSYGEVFLSENIKTHERVALKRVRMSGESEGFPLTAIREIKLLQMIDHKNVVKLKEVVTNDNKKNEGKGSIFMVFEYVDHDLAGLIDSPNVRKFTLPQIKCYIKQLLEGLHYCHSKKVLHRDIKGANLLVSNKGELKIADFGLARVARDKGLTDRVVTLWYRPPELLLGSTSYNYSVDMWSVGCVLAELLLRKPLLPGKKEYEQLDLIWSLCGTPDQNNWDGAKKLRYFQKFKPKKSYPRVVRETFKPFGKQVVDLLDNLLSLDPTKRMSAHETLDHEFFWTDPMPASPESLPTYPDTHELDSKKRREAMHQRKNPNNINHNNINNKYRKKTRTNNNPPNFLHRQCGKGNNKPRNYIKTQQFNNNQRNRNNFHHQRTINQNSKHMKQNFHNNQNFHNSQNHQMKQIHHHNFKVNQNLRMNKNPNLNQTTQFNRSNHHQNQNLNHRHNHSHKQYFHNKNQFKKDIRL</sequence>
<evidence type="ECO:0000256" key="8">
    <source>
        <dbReference type="SAM" id="MobiDB-lite"/>
    </source>
</evidence>
<dbReference type="PANTHER" id="PTHR24056:SF546">
    <property type="entry name" value="CYCLIN-DEPENDENT KINASE 12"/>
    <property type="match status" value="1"/>
</dbReference>
<dbReference type="GO" id="GO:0016301">
    <property type="term" value="F:kinase activity"/>
    <property type="evidence" value="ECO:0007669"/>
    <property type="project" value="UniProtKB-KW"/>
</dbReference>
<feature type="compositionally biased region" description="Basic and acidic residues" evidence="8">
    <location>
        <begin position="1"/>
        <end position="23"/>
    </location>
</feature>
<keyword evidence="5 10" id="KW-0418">Kinase</keyword>
<dbReference type="InterPro" id="IPR050108">
    <property type="entry name" value="CDK"/>
</dbReference>
<feature type="compositionally biased region" description="Low complexity" evidence="8">
    <location>
        <begin position="24"/>
        <end position="38"/>
    </location>
</feature>
<evidence type="ECO:0000256" key="1">
    <source>
        <dbReference type="ARBA" id="ARBA00006485"/>
    </source>
</evidence>
<keyword evidence="2" id="KW-0723">Serine/threonine-protein kinase</keyword>
<dbReference type="Proteomes" id="UP001150062">
    <property type="component" value="Unassembled WGS sequence"/>
</dbReference>
<dbReference type="PROSITE" id="PS50011">
    <property type="entry name" value="PROTEIN_KINASE_DOM"/>
    <property type="match status" value="1"/>
</dbReference>
<dbReference type="InterPro" id="IPR011009">
    <property type="entry name" value="Kinase-like_dom_sf"/>
</dbReference>
<dbReference type="PROSITE" id="PS00108">
    <property type="entry name" value="PROTEIN_KINASE_ST"/>
    <property type="match status" value="1"/>
</dbReference>
<keyword evidence="6 7" id="KW-0067">ATP-binding</keyword>
<evidence type="ECO:0000256" key="2">
    <source>
        <dbReference type="ARBA" id="ARBA00022527"/>
    </source>
</evidence>
<feature type="compositionally biased region" description="Low complexity" evidence="8">
    <location>
        <begin position="375"/>
        <end position="386"/>
    </location>
</feature>
<dbReference type="InterPro" id="IPR000719">
    <property type="entry name" value="Prot_kinase_dom"/>
</dbReference>
<dbReference type="SUPFAM" id="SSF56112">
    <property type="entry name" value="Protein kinase-like (PK-like)"/>
    <property type="match status" value="1"/>
</dbReference>
<feature type="region of interest" description="Disordered" evidence="8">
    <location>
        <begin position="506"/>
        <end position="526"/>
    </location>
</feature>
<keyword evidence="3" id="KW-0808">Transferase</keyword>
<evidence type="ECO:0000259" key="9">
    <source>
        <dbReference type="PROSITE" id="PS50011"/>
    </source>
</evidence>
<comment type="similarity">
    <text evidence="1">Belongs to the protein kinase superfamily. CMGC Ser/Thr protein kinase family. CDC2/CDKX subfamily.</text>
</comment>
<evidence type="ECO:0000256" key="7">
    <source>
        <dbReference type="PROSITE-ProRule" id="PRU10141"/>
    </source>
</evidence>
<evidence type="ECO:0000256" key="3">
    <source>
        <dbReference type="ARBA" id="ARBA00022679"/>
    </source>
</evidence>
<evidence type="ECO:0000313" key="11">
    <source>
        <dbReference type="Proteomes" id="UP001150062"/>
    </source>
</evidence>
<dbReference type="PANTHER" id="PTHR24056">
    <property type="entry name" value="CELL DIVISION PROTEIN KINASE"/>
    <property type="match status" value="1"/>
</dbReference>
<dbReference type="Gene3D" id="3.30.200.20">
    <property type="entry name" value="Phosphorylase Kinase, domain 1"/>
    <property type="match status" value="1"/>
</dbReference>
<accession>A0ABQ8YR51</accession>
<dbReference type="EMBL" id="JAOAOG010000127">
    <property type="protein sequence ID" value="KAJ6247097.1"/>
    <property type="molecule type" value="Genomic_DNA"/>
</dbReference>
<organism evidence="10 11">
    <name type="scientific">Anaeramoeba flamelloides</name>
    <dbReference type="NCBI Taxonomy" id="1746091"/>
    <lineage>
        <taxon>Eukaryota</taxon>
        <taxon>Metamonada</taxon>
        <taxon>Anaeramoebidae</taxon>
        <taxon>Anaeramoeba</taxon>
    </lineage>
</organism>
<dbReference type="Gene3D" id="1.10.510.10">
    <property type="entry name" value="Transferase(Phosphotransferase) domain 1"/>
    <property type="match status" value="1"/>
</dbReference>